<keyword evidence="14" id="KW-1185">Reference proteome</keyword>
<keyword evidence="5 11" id="KW-0812">Transmembrane</keyword>
<evidence type="ECO:0000313" key="13">
    <source>
        <dbReference type="EMBL" id="MCY6370011.1"/>
    </source>
</evidence>
<gene>
    <name evidence="13" type="ORF">OXH55_05150</name>
</gene>
<evidence type="ECO:0000256" key="4">
    <source>
        <dbReference type="ARBA" id="ARBA00022449"/>
    </source>
</evidence>
<feature type="transmembrane region" description="Helical" evidence="11">
    <location>
        <begin position="364"/>
        <end position="382"/>
    </location>
</feature>
<evidence type="ECO:0000256" key="3">
    <source>
        <dbReference type="ARBA" id="ARBA00022448"/>
    </source>
</evidence>
<dbReference type="InterPro" id="IPR038770">
    <property type="entry name" value="Na+/solute_symporter_sf"/>
</dbReference>
<dbReference type="Gene3D" id="1.20.1530.20">
    <property type="match status" value="1"/>
</dbReference>
<feature type="transmembrane region" description="Helical" evidence="11">
    <location>
        <begin position="339"/>
        <end position="358"/>
    </location>
</feature>
<reference evidence="13" key="1">
    <citation type="submission" date="2022-12" db="EMBL/GenBank/DDBJ databases">
        <authorList>
            <person name="Wang J."/>
        </authorList>
    </citation>
    <scope>NUCLEOTIDE SEQUENCE</scope>
    <source>
        <strain evidence="13">HY-42-06</strain>
    </source>
</reference>
<dbReference type="PANTHER" id="PTHR43562:SF3">
    <property type="entry name" value="SODIUM ION_PROTON EXCHANGER (EUROFUNG)"/>
    <property type="match status" value="1"/>
</dbReference>
<dbReference type="EMBL" id="JAPQES010000001">
    <property type="protein sequence ID" value="MCY6370011.1"/>
    <property type="molecule type" value="Genomic_DNA"/>
</dbReference>
<comment type="subcellular location">
    <subcellularLocation>
        <location evidence="1">Membrane</location>
        <topology evidence="1">Multi-pass membrane protein</topology>
    </subcellularLocation>
</comment>
<proteinExistence type="inferred from homology"/>
<feature type="transmembrane region" description="Helical" evidence="11">
    <location>
        <begin position="219"/>
        <end position="238"/>
    </location>
</feature>
<protein>
    <submittedName>
        <fullName evidence="13">Cation:proton antiporter</fullName>
    </submittedName>
</protein>
<dbReference type="InterPro" id="IPR006153">
    <property type="entry name" value="Cation/H_exchanger_TM"/>
</dbReference>
<evidence type="ECO:0000256" key="9">
    <source>
        <dbReference type="ARBA" id="ARBA00023136"/>
    </source>
</evidence>
<evidence type="ECO:0000256" key="7">
    <source>
        <dbReference type="ARBA" id="ARBA00023053"/>
    </source>
</evidence>
<evidence type="ECO:0000256" key="11">
    <source>
        <dbReference type="SAM" id="Phobius"/>
    </source>
</evidence>
<feature type="domain" description="Cation/H+ exchanger transmembrane" evidence="12">
    <location>
        <begin position="15"/>
        <end position="384"/>
    </location>
</feature>
<keyword evidence="6 11" id="KW-1133">Transmembrane helix</keyword>
<dbReference type="RefSeq" id="WP_268048508.1">
    <property type="nucleotide sequence ID" value="NZ_JAPQES010000001.1"/>
</dbReference>
<sequence length="398" mass="42031">MEIKFLMDLAIILLSTKILGLISKKFGMPEVVGALLAGIIIGPVVLGIEHDTEFIEQVAKLGVILLMFTAGTETDLKELKKCGKASLVIAVLGVLVPLIGGFVVAGIYTNGSLLGMNKQQLLQNIFIGVILTATSVSITVQTLQEMGKFKTPSGTAILGAAILDDILGIIILAVITGMSDSSVKISTVLLKIVGFFLAAAILGYVFYKILMILTDKYGVNKTTGIFSLVFCLMMSYIAENYFGVADITGAYFAGVVVACTPAMKYVEEKIHPLSFMLLSPVFFASIGIKTTVDGMNSGLVVFTIVLLVVAILTKLLGCGLGARMCGYSKSESIQIGTGMISRGEVALIVANVGVPVGLMPPKLFAPIIIVVIVTTVVTPVLLKFVYSTNDSTVNVEVA</sequence>
<evidence type="ECO:0000256" key="6">
    <source>
        <dbReference type="ARBA" id="ARBA00022989"/>
    </source>
</evidence>
<name>A0ABT4CLT7_9CLOT</name>
<evidence type="ECO:0000313" key="14">
    <source>
        <dbReference type="Proteomes" id="UP001079657"/>
    </source>
</evidence>
<organism evidence="13 14">
    <name type="scientific">Clostridium ganghwense</name>
    <dbReference type="NCBI Taxonomy" id="312089"/>
    <lineage>
        <taxon>Bacteria</taxon>
        <taxon>Bacillati</taxon>
        <taxon>Bacillota</taxon>
        <taxon>Clostridia</taxon>
        <taxon>Eubacteriales</taxon>
        <taxon>Clostridiaceae</taxon>
        <taxon>Clostridium</taxon>
    </lineage>
</organism>
<evidence type="ECO:0000256" key="5">
    <source>
        <dbReference type="ARBA" id="ARBA00022692"/>
    </source>
</evidence>
<feature type="transmembrane region" description="Helical" evidence="11">
    <location>
        <begin position="85"/>
        <end position="109"/>
    </location>
</feature>
<feature type="transmembrane region" description="Helical" evidence="11">
    <location>
        <begin position="298"/>
        <end position="318"/>
    </location>
</feature>
<feature type="transmembrane region" description="Helical" evidence="11">
    <location>
        <begin position="188"/>
        <end position="207"/>
    </location>
</feature>
<keyword evidence="4" id="KW-0050">Antiport</keyword>
<feature type="transmembrane region" description="Helical" evidence="11">
    <location>
        <begin position="155"/>
        <end position="176"/>
    </location>
</feature>
<comment type="similarity">
    <text evidence="2">Belongs to the monovalent cation:proton antiporter 2 (CPA2) transporter (TC 2.A.37) family.</text>
</comment>
<dbReference type="Proteomes" id="UP001079657">
    <property type="component" value="Unassembled WGS sequence"/>
</dbReference>
<comment type="caution">
    <text evidence="13">The sequence shown here is derived from an EMBL/GenBank/DDBJ whole genome shotgun (WGS) entry which is preliminary data.</text>
</comment>
<feature type="transmembrane region" description="Helical" evidence="11">
    <location>
        <begin position="121"/>
        <end position="143"/>
    </location>
</feature>
<evidence type="ECO:0000259" key="12">
    <source>
        <dbReference type="Pfam" id="PF00999"/>
    </source>
</evidence>
<keyword evidence="3" id="KW-0813">Transport</keyword>
<dbReference type="PANTHER" id="PTHR43562">
    <property type="entry name" value="NAPA-TYPE SODIUM/HYDROGEN ANTIPORTER"/>
    <property type="match status" value="1"/>
</dbReference>
<evidence type="ECO:0000256" key="1">
    <source>
        <dbReference type="ARBA" id="ARBA00004141"/>
    </source>
</evidence>
<feature type="transmembrane region" description="Helical" evidence="11">
    <location>
        <begin position="275"/>
        <end position="292"/>
    </location>
</feature>
<keyword evidence="9 11" id="KW-0472">Membrane</keyword>
<evidence type="ECO:0000256" key="10">
    <source>
        <dbReference type="ARBA" id="ARBA00023201"/>
    </source>
</evidence>
<evidence type="ECO:0000256" key="2">
    <source>
        <dbReference type="ARBA" id="ARBA00005551"/>
    </source>
</evidence>
<keyword evidence="7" id="KW-0915">Sodium</keyword>
<dbReference type="Pfam" id="PF00999">
    <property type="entry name" value="Na_H_Exchanger"/>
    <property type="match status" value="1"/>
</dbReference>
<accession>A0ABT4CLT7</accession>
<keyword evidence="8" id="KW-0406">Ion transport</keyword>
<keyword evidence="10" id="KW-0739">Sodium transport</keyword>
<evidence type="ECO:0000256" key="8">
    <source>
        <dbReference type="ARBA" id="ARBA00023065"/>
    </source>
</evidence>
<feature type="transmembrane region" description="Helical" evidence="11">
    <location>
        <begin position="30"/>
        <end position="48"/>
    </location>
</feature>